<evidence type="ECO:0000259" key="2">
    <source>
        <dbReference type="Pfam" id="PF00582"/>
    </source>
</evidence>
<reference evidence="3 4" key="1">
    <citation type="submission" date="2014-02" db="EMBL/GenBank/DDBJ databases">
        <title>Whole genome shotgun sequence of Rhodococcus wratislaviensis NBRC 100605.</title>
        <authorList>
            <person name="Hosoyama A."/>
            <person name="Tsuchikane K."/>
            <person name="Yoshida I."/>
            <person name="Ohji S."/>
            <person name="Ichikawa N."/>
            <person name="Yamazoe A."/>
            <person name="Fujita N."/>
        </authorList>
    </citation>
    <scope>NUCLEOTIDE SEQUENCE [LARGE SCALE GENOMIC DNA]</scope>
    <source>
        <strain evidence="3 4">NBRC 100605</strain>
    </source>
</reference>
<evidence type="ECO:0000313" key="4">
    <source>
        <dbReference type="Proteomes" id="UP000019491"/>
    </source>
</evidence>
<dbReference type="PANTHER" id="PTHR46268:SF6">
    <property type="entry name" value="UNIVERSAL STRESS PROTEIN UP12"/>
    <property type="match status" value="1"/>
</dbReference>
<dbReference type="AlphaFoldDB" id="X0Q539"/>
<gene>
    <name evidence="3" type="ORF">RW1_024_00350</name>
</gene>
<dbReference type="SUPFAM" id="SSF52402">
    <property type="entry name" value="Adenine nucleotide alpha hydrolases-like"/>
    <property type="match status" value="2"/>
</dbReference>
<feature type="domain" description="UspA" evidence="2">
    <location>
        <begin position="157"/>
        <end position="293"/>
    </location>
</feature>
<comment type="similarity">
    <text evidence="1">Belongs to the universal stress protein A family.</text>
</comment>
<dbReference type="RefSeq" id="WP_037232289.1">
    <property type="nucleotide sequence ID" value="NZ_BAWF01000024.1"/>
</dbReference>
<evidence type="ECO:0000313" key="3">
    <source>
        <dbReference type="EMBL" id="GAF45671.1"/>
    </source>
</evidence>
<name>X0Q539_RHOWR</name>
<accession>X0Q539</accession>
<dbReference type="PRINTS" id="PR01438">
    <property type="entry name" value="UNVRSLSTRESS"/>
</dbReference>
<dbReference type="Pfam" id="PF00582">
    <property type="entry name" value="Usp"/>
    <property type="match status" value="2"/>
</dbReference>
<dbReference type="InterPro" id="IPR006016">
    <property type="entry name" value="UspA"/>
</dbReference>
<dbReference type="Gene3D" id="3.40.50.620">
    <property type="entry name" value="HUPs"/>
    <property type="match status" value="2"/>
</dbReference>
<sequence length="293" mass="31079">MSGHRPVVVGIDGSPSSLQAVAWAAREAAFRNSPLSLITTMFVPGRYGVPIGVPASFFQDEERDGKDRLERAAQTARDAVPGYDIDIETTVCTGTPAGELLARSADAAMLVVGANRRGIIDRAVLGSVSSAIATHAPCPVAVIRGEPDRDINDIPGPVVVGVDGSQHSEPAISMAFEEATLRQSELVAVHAWSDIVLELSLDGGSEAEWTRDAANETALLAENLAGRAENYPDVKVRTIVVRDRATRHLREQAENAQLLVVGSRGRGGFSSMLLGSTSRALMHSVVCPLLIVR</sequence>
<proteinExistence type="inferred from homology"/>
<feature type="domain" description="UspA" evidence="2">
    <location>
        <begin position="5"/>
        <end position="144"/>
    </location>
</feature>
<protein>
    <recommendedName>
        <fullName evidence="2">UspA domain-containing protein</fullName>
    </recommendedName>
</protein>
<dbReference type="InterPro" id="IPR014729">
    <property type="entry name" value="Rossmann-like_a/b/a_fold"/>
</dbReference>
<dbReference type="PANTHER" id="PTHR46268">
    <property type="entry name" value="STRESS RESPONSE PROTEIN NHAX"/>
    <property type="match status" value="1"/>
</dbReference>
<dbReference type="InterPro" id="IPR006015">
    <property type="entry name" value="Universal_stress_UspA"/>
</dbReference>
<organism evidence="3 4">
    <name type="scientific">Rhodococcus wratislaviensis NBRC 100605</name>
    <dbReference type="NCBI Taxonomy" id="1219028"/>
    <lineage>
        <taxon>Bacteria</taxon>
        <taxon>Bacillati</taxon>
        <taxon>Actinomycetota</taxon>
        <taxon>Actinomycetes</taxon>
        <taxon>Mycobacteriales</taxon>
        <taxon>Nocardiaceae</taxon>
        <taxon>Rhodococcus</taxon>
    </lineage>
</organism>
<evidence type="ECO:0000256" key="1">
    <source>
        <dbReference type="ARBA" id="ARBA00008791"/>
    </source>
</evidence>
<keyword evidence="4" id="KW-1185">Reference proteome</keyword>
<dbReference type="OrthoDB" id="3174546at2"/>
<dbReference type="Proteomes" id="UP000019491">
    <property type="component" value="Unassembled WGS sequence"/>
</dbReference>
<dbReference type="EMBL" id="BAWF01000024">
    <property type="protein sequence ID" value="GAF45671.1"/>
    <property type="molecule type" value="Genomic_DNA"/>
</dbReference>
<comment type="caution">
    <text evidence="3">The sequence shown here is derived from an EMBL/GenBank/DDBJ whole genome shotgun (WGS) entry which is preliminary data.</text>
</comment>